<dbReference type="InterPro" id="IPR009628">
    <property type="entry name" value="Phage_tape_measure_N"/>
</dbReference>
<keyword evidence="5" id="KW-1185">Reference proteome</keyword>
<feature type="domain" description="Bacteriophage tail tape measure N-terminal" evidence="2">
    <location>
        <begin position="237"/>
        <end position="395"/>
    </location>
</feature>
<dbReference type="Pfam" id="PF09718">
    <property type="entry name" value="Tape_meas_lam_C"/>
    <property type="match status" value="1"/>
</dbReference>
<feature type="coiled-coil region" evidence="1">
    <location>
        <begin position="583"/>
        <end position="630"/>
    </location>
</feature>
<evidence type="ECO:0000259" key="3">
    <source>
        <dbReference type="Pfam" id="PF09718"/>
    </source>
</evidence>
<comment type="caution">
    <text evidence="4">The sequence shown here is derived from an EMBL/GenBank/DDBJ whole genome shotgun (WGS) entry which is preliminary data.</text>
</comment>
<proteinExistence type="inferred from homology"/>
<dbReference type="Proteomes" id="UP001589792">
    <property type="component" value="Unassembled WGS sequence"/>
</dbReference>
<dbReference type="NCBIfam" id="TIGR01541">
    <property type="entry name" value="tape_meas_lam_C"/>
    <property type="match status" value="1"/>
</dbReference>
<dbReference type="EMBL" id="JBHLXG010000003">
    <property type="protein sequence ID" value="MFC0225685.1"/>
    <property type="molecule type" value="Genomic_DNA"/>
</dbReference>
<evidence type="ECO:0000313" key="4">
    <source>
        <dbReference type="EMBL" id="MFC0225685.1"/>
    </source>
</evidence>
<evidence type="ECO:0000313" key="5">
    <source>
        <dbReference type="Proteomes" id="UP001589792"/>
    </source>
</evidence>
<dbReference type="HAMAP" id="MF_04138">
    <property type="entry name" value="TMP_LAMBDA"/>
    <property type="match status" value="1"/>
</dbReference>
<evidence type="ECO:0000256" key="1">
    <source>
        <dbReference type="SAM" id="Coils"/>
    </source>
</evidence>
<dbReference type="InterPro" id="IPR006431">
    <property type="entry name" value="Phage_tape_meas_C"/>
</dbReference>
<dbReference type="InterPro" id="IPR043680">
    <property type="entry name" value="GpH_LAMBDA"/>
</dbReference>
<gene>
    <name evidence="4" type="ORF">ACFFJ3_04050</name>
</gene>
<dbReference type="Pfam" id="PF06791">
    <property type="entry name" value="TMP_2"/>
    <property type="match status" value="1"/>
</dbReference>
<keyword evidence="1" id="KW-0175">Coiled coil</keyword>
<feature type="domain" description="Bacteriophage tail tape measure C-terminal" evidence="3">
    <location>
        <begin position="746"/>
        <end position="821"/>
    </location>
</feature>
<name>A0ABV6E9K1_9GAMM</name>
<evidence type="ECO:0000259" key="2">
    <source>
        <dbReference type="Pfam" id="PF06791"/>
    </source>
</evidence>
<reference evidence="4 5" key="1">
    <citation type="submission" date="2024-09" db="EMBL/GenBank/DDBJ databases">
        <authorList>
            <person name="Sun Q."/>
            <person name="Mori K."/>
        </authorList>
    </citation>
    <scope>NUCLEOTIDE SEQUENCE [LARGE SCALE GENOMIC DNA]</scope>
    <source>
        <strain evidence="4 5">CCM 8626</strain>
    </source>
</reference>
<dbReference type="RefSeq" id="WP_380673209.1">
    <property type="nucleotide sequence ID" value="NZ_CP173186.1"/>
</dbReference>
<organism evidence="4 5">
    <name type="scientific">Serratia aquatilis</name>
    <dbReference type="NCBI Taxonomy" id="1737515"/>
    <lineage>
        <taxon>Bacteria</taxon>
        <taxon>Pseudomonadati</taxon>
        <taxon>Pseudomonadota</taxon>
        <taxon>Gammaproteobacteria</taxon>
        <taxon>Enterobacterales</taxon>
        <taxon>Yersiniaceae</taxon>
        <taxon>Serratia</taxon>
    </lineage>
</organism>
<protein>
    <submittedName>
        <fullName evidence="4">Phage tail tape measure protein</fullName>
    </submittedName>
</protein>
<feature type="coiled-coil region" evidence="1">
    <location>
        <begin position="51"/>
        <end position="78"/>
    </location>
</feature>
<accession>A0ABV6E9K1</accession>
<sequence>MTDIASISLRVDTNELQRGSNELDKFQQRATGAAGAADGFNASGKETAKVSKEIAQEVAETHKRVEEYNRRLRETQTTVSASNRVQDQLTESYFRQIDRVKKLGTGTQELNAIQAQIRTARAAGNITQNDYLTLVSHASEKMRELTKAEEVSAAAKSIFIQKLKDQVATQRLSREELLRYRAAQLGVSSSADVYIRKIAAAKNETHAFSLQSAAARRELGVMLGELARGNLGALRSSGITLANRSGLLEQMMTLRGLGIAGVVGGITASIVGLAVAYEKGAAEGREFTRSIIMTGNYAGLTADRMAIMAGRTAEATNGIVSKSAQVLAALNSSGEYTAAQLTLISTAAINMERATGQSIDKTVQQFKSLQGDPLKAVVALNNQYHFLTSSVYDQIAAQVEAGNTLKAQEIAEKALAEVTNARAKEIKDNLGLLESAWYGLGHAASWAWDKMLGIGRDDPVARLAKARAVLNSSIPNQYAKEGALGDVLKSITGDLQADLSGALQQAAEARIEGLEKIGALEKTMETNAEKRLKLHKEVNEQLQKGYITQERANKLNARIDEHYKDPKKAKGAKYQTPAGDKAEDAAQADLLALQAQLEVLRQHTGLNDKISQQRRDLQNAQAQFTVLEQSAATRQLSAQEKSLLASKDAVLASKERLAVIGDQVVQQERLNKLQDASTKYAIQMREKRDAIRESAGLSSREAQRRLEEAQLRQGWQNQGGDLNDKGYQDQLKALKDFYAEEDRLRGEWLLGAEKGWSEYLDSATNVYSSMSNIASTTLSGMSDMLTSLTTTGTASFRNFTTSILKMIVDVINKLLVAYMVQTAMGWISAGASAGASSGTANNAFSGGAYSGLKFDGGGYTGPGGKYEPAGIVHKDEFVFTKEATRQLGVGNLYALMHSAQGYANGGLVGSTITGAAPMYGLRGGGVTVDMSGMTIVTQGGGQQQPQNTGNSELVSKAIRNEVIGIVSERLEKAMGQSGSINNFIDYKIGRGK</sequence>